<dbReference type="GO" id="GO:0005794">
    <property type="term" value="C:Golgi apparatus"/>
    <property type="evidence" value="ECO:0007669"/>
    <property type="project" value="TreeGrafter"/>
</dbReference>
<dbReference type="GO" id="GO:0005783">
    <property type="term" value="C:endoplasmic reticulum"/>
    <property type="evidence" value="ECO:0007669"/>
    <property type="project" value="TreeGrafter"/>
</dbReference>
<feature type="compositionally biased region" description="Polar residues" evidence="5">
    <location>
        <begin position="111"/>
        <end position="124"/>
    </location>
</feature>
<dbReference type="InterPro" id="IPR019325">
    <property type="entry name" value="NEDD4/Bsd2"/>
</dbReference>
<feature type="compositionally biased region" description="Polar residues" evidence="5">
    <location>
        <begin position="169"/>
        <end position="179"/>
    </location>
</feature>
<accession>A0A2X0KG40</accession>
<dbReference type="EMBL" id="FMWP01000014">
    <property type="protein sequence ID" value="SCZ90548.1"/>
    <property type="molecule type" value="Genomic_DNA"/>
</dbReference>
<evidence type="ECO:0000313" key="7">
    <source>
        <dbReference type="EMBL" id="SCZ90548.1"/>
    </source>
</evidence>
<comment type="subcellular location">
    <subcellularLocation>
        <location evidence="1">Membrane</location>
        <topology evidence="1">Multi-pass membrane protein</topology>
    </subcellularLocation>
</comment>
<keyword evidence="3 6" id="KW-1133">Transmembrane helix</keyword>
<dbReference type="Pfam" id="PF10176">
    <property type="entry name" value="NEDD4_Bsd2"/>
    <property type="match status" value="2"/>
</dbReference>
<dbReference type="PANTHER" id="PTHR13396:SF5">
    <property type="entry name" value="NEDD4 FAMILY INTERACTING PROTEIN"/>
    <property type="match status" value="1"/>
</dbReference>
<evidence type="ECO:0000256" key="5">
    <source>
        <dbReference type="SAM" id="MobiDB-lite"/>
    </source>
</evidence>
<dbReference type="GO" id="GO:0007034">
    <property type="term" value="P:vacuolar transport"/>
    <property type="evidence" value="ECO:0007669"/>
    <property type="project" value="InterPro"/>
</dbReference>
<feature type="transmembrane region" description="Helical" evidence="6">
    <location>
        <begin position="357"/>
        <end position="379"/>
    </location>
</feature>
<feature type="compositionally biased region" description="Acidic residues" evidence="5">
    <location>
        <begin position="44"/>
        <end position="58"/>
    </location>
</feature>
<evidence type="ECO:0000256" key="4">
    <source>
        <dbReference type="ARBA" id="ARBA00023136"/>
    </source>
</evidence>
<protein>
    <submittedName>
        <fullName evidence="7">BZ3500_MvSof-1268-A1-R1_Chr1-3g02057 protein</fullName>
    </submittedName>
</protein>
<dbReference type="PANTHER" id="PTHR13396">
    <property type="entry name" value="NEDD4 FAMILY INTERACTING PROTEIN 1/2"/>
    <property type="match status" value="1"/>
</dbReference>
<feature type="region of interest" description="Disordered" evidence="5">
    <location>
        <begin position="111"/>
        <end position="244"/>
    </location>
</feature>
<organism evidence="7 8">
    <name type="scientific">Microbotryum saponariae</name>
    <dbReference type="NCBI Taxonomy" id="289078"/>
    <lineage>
        <taxon>Eukaryota</taxon>
        <taxon>Fungi</taxon>
        <taxon>Dikarya</taxon>
        <taxon>Basidiomycota</taxon>
        <taxon>Pucciniomycotina</taxon>
        <taxon>Microbotryomycetes</taxon>
        <taxon>Microbotryales</taxon>
        <taxon>Microbotryaceae</taxon>
        <taxon>Microbotryum</taxon>
    </lineage>
</organism>
<dbReference type="STRING" id="289078.A0A2X0KG40"/>
<feature type="compositionally biased region" description="Basic and acidic residues" evidence="5">
    <location>
        <begin position="180"/>
        <end position="191"/>
    </location>
</feature>
<feature type="transmembrane region" description="Helical" evidence="6">
    <location>
        <begin position="513"/>
        <end position="534"/>
    </location>
</feature>
<dbReference type="GO" id="GO:0006511">
    <property type="term" value="P:ubiquitin-dependent protein catabolic process"/>
    <property type="evidence" value="ECO:0007669"/>
    <property type="project" value="TreeGrafter"/>
</dbReference>
<sequence length="554" mass="58040">MASYLRLPFGSSASGSSAAGSGSASSAHRARTVATPDFGAFDLEHDDEDGSDEDDDDNHEGGHMLSTSHPTATQAGSIRLGDDTDVDPLTQHQRHHIGADRSTTAAIVNHHAASSSPIPTSNITRIPGAYDFEPQPHHGGGGVAAGAPLSSPPRLGRVVSHSGPGATGMSANIPSGNDANNRDTRSLRDRFMPSALYARINRSDMDDSPEQDGLLFDQDEDDSEHRTSTTSPTASTYPPYRVPGVGSLHVPLPARAPQFGAPTPSPGAGGRIYGGGQANDGVFGNLSAKPDGYPRGSDYVGGDESGGDKDEILPSYTAAALDSTPPYWETTVVTPGGVLGPDDIHVDGLPVGNLFGFMWNLLVSMSFQFVGFLLTYLLHTTHAAKHGSRAGLGITMMQLGFYLKQQADHPELLMMQINGSMPNLMDVPMDDGAGTRWSWWGGVSTDAIDGLNETVAATATATATSAAIGSIPTQIGNGISGALNASDPDGFPSLTGNVNAEEFVRMSTNANEWMAFIMVTIGAFLFVGGCLSYWRAVRWARAISQNRGPGMTEA</sequence>
<evidence type="ECO:0000256" key="1">
    <source>
        <dbReference type="ARBA" id="ARBA00004141"/>
    </source>
</evidence>
<dbReference type="CDD" id="cd22212">
    <property type="entry name" value="NDFIP-like"/>
    <property type="match status" value="1"/>
</dbReference>
<gene>
    <name evidence="7" type="ORF">BZ3500_MVSOF-1268-A1-R1_CHR1-3G02057</name>
</gene>
<dbReference type="Proteomes" id="UP000249723">
    <property type="component" value="Unassembled WGS sequence"/>
</dbReference>
<keyword evidence="2 6" id="KW-0812">Transmembrane</keyword>
<evidence type="ECO:0000313" key="8">
    <source>
        <dbReference type="Proteomes" id="UP000249723"/>
    </source>
</evidence>
<dbReference type="GO" id="GO:0016020">
    <property type="term" value="C:membrane"/>
    <property type="evidence" value="ECO:0007669"/>
    <property type="project" value="UniProtKB-SubCell"/>
</dbReference>
<dbReference type="OrthoDB" id="10003116at2759"/>
<dbReference type="GO" id="GO:0048471">
    <property type="term" value="C:perinuclear region of cytoplasm"/>
    <property type="evidence" value="ECO:0007669"/>
    <property type="project" value="TreeGrafter"/>
</dbReference>
<dbReference type="AlphaFoldDB" id="A0A2X0KG40"/>
<feature type="region of interest" description="Disordered" evidence="5">
    <location>
        <begin position="1"/>
        <end position="99"/>
    </location>
</feature>
<proteinExistence type="predicted"/>
<dbReference type="GO" id="GO:0030001">
    <property type="term" value="P:metal ion transport"/>
    <property type="evidence" value="ECO:0007669"/>
    <property type="project" value="InterPro"/>
</dbReference>
<name>A0A2X0KG40_9BASI</name>
<evidence type="ECO:0000256" key="3">
    <source>
        <dbReference type="ARBA" id="ARBA00022989"/>
    </source>
</evidence>
<evidence type="ECO:0000256" key="6">
    <source>
        <dbReference type="SAM" id="Phobius"/>
    </source>
</evidence>
<evidence type="ECO:0000256" key="2">
    <source>
        <dbReference type="ARBA" id="ARBA00022692"/>
    </source>
</evidence>
<dbReference type="GO" id="GO:0031398">
    <property type="term" value="P:positive regulation of protein ubiquitination"/>
    <property type="evidence" value="ECO:0007669"/>
    <property type="project" value="TreeGrafter"/>
</dbReference>
<keyword evidence="8" id="KW-1185">Reference proteome</keyword>
<reference evidence="8" key="1">
    <citation type="submission" date="2016-10" db="EMBL/GenBank/DDBJ databases">
        <authorList>
            <person name="Jeantristanb JTB J.-T."/>
            <person name="Ricardo R."/>
        </authorList>
    </citation>
    <scope>NUCLEOTIDE SEQUENCE [LARGE SCALE GENOMIC DNA]</scope>
</reference>
<feature type="compositionally biased region" description="Low complexity" evidence="5">
    <location>
        <begin position="228"/>
        <end position="239"/>
    </location>
</feature>
<feature type="compositionally biased region" description="Low complexity" evidence="5">
    <location>
        <begin position="10"/>
        <end position="27"/>
    </location>
</feature>
<feature type="compositionally biased region" description="Polar residues" evidence="5">
    <location>
        <begin position="65"/>
        <end position="76"/>
    </location>
</feature>
<keyword evidence="4 6" id="KW-0472">Membrane</keyword>